<evidence type="ECO:0000313" key="2">
    <source>
        <dbReference type="EMBL" id="GIQ89998.1"/>
    </source>
</evidence>
<keyword evidence="3" id="KW-1185">Reference proteome</keyword>
<organism evidence="2 3">
    <name type="scientific">Kipferlia bialata</name>
    <dbReference type="NCBI Taxonomy" id="797122"/>
    <lineage>
        <taxon>Eukaryota</taxon>
        <taxon>Metamonada</taxon>
        <taxon>Carpediemonas-like organisms</taxon>
        <taxon>Kipferlia</taxon>
    </lineage>
</organism>
<dbReference type="AlphaFoldDB" id="A0A9K3GP38"/>
<gene>
    <name evidence="2" type="ORF">KIPB_012629</name>
</gene>
<feature type="non-terminal residue" evidence="2">
    <location>
        <position position="1"/>
    </location>
</feature>
<comment type="caution">
    <text evidence="2">The sequence shown here is derived from an EMBL/GenBank/DDBJ whole genome shotgun (WGS) entry which is preliminary data.</text>
</comment>
<feature type="region of interest" description="Disordered" evidence="1">
    <location>
        <begin position="161"/>
        <end position="183"/>
    </location>
</feature>
<feature type="non-terminal residue" evidence="2">
    <location>
        <position position="367"/>
    </location>
</feature>
<proteinExistence type="predicted"/>
<dbReference type="EMBL" id="BDIP01005655">
    <property type="protein sequence ID" value="GIQ89998.1"/>
    <property type="molecule type" value="Genomic_DNA"/>
</dbReference>
<feature type="compositionally biased region" description="Acidic residues" evidence="1">
    <location>
        <begin position="162"/>
        <end position="180"/>
    </location>
</feature>
<name>A0A9K3GP38_9EUKA</name>
<evidence type="ECO:0000313" key="3">
    <source>
        <dbReference type="Proteomes" id="UP000265618"/>
    </source>
</evidence>
<protein>
    <submittedName>
        <fullName evidence="2">Dynein heavy chain 1, axonemal</fullName>
    </submittedName>
</protein>
<accession>A0A9K3GP38</accession>
<reference evidence="2 3" key="1">
    <citation type="journal article" date="2018" name="PLoS ONE">
        <title>The draft genome of Kipferlia bialata reveals reductive genome evolution in fornicate parasites.</title>
        <authorList>
            <person name="Tanifuji G."/>
            <person name="Takabayashi S."/>
            <person name="Kume K."/>
            <person name="Takagi M."/>
            <person name="Nakayama T."/>
            <person name="Kamikawa R."/>
            <person name="Inagaki Y."/>
            <person name="Hashimoto T."/>
        </authorList>
    </citation>
    <scope>NUCLEOTIDE SEQUENCE [LARGE SCALE GENOMIC DNA]</scope>
    <source>
        <strain evidence="2">NY0173</strain>
    </source>
</reference>
<sequence length="367" mass="41632">VQTLVDFQQAQRSASRRTSSHLRESRSTFLRNALQAAIHSCGKGWFNINEKSHDSYERSGLKRLFNRVNYMFSDSIRTLVTDGVGAYLHLFDVAAWDVDVRTPGLVINVHPDNPDIPGLEPTTVGRRGPLFLIELSLSDVHPNASEMRCLDALADNQYSLPAEEEEAEADTETEEETEPEPEQKVHFQLLQGLIWGHDSYVSVPVMDEDWLVAALDTLKANALECQEPLLRYLSSYEQYAELILLDEERWASYIRDRAMALYKDIPLRSGDTPLGSDALGKVVHKQMDRAWGILRDIPTRVHVGAFVVSTTAVRKWLSDKCLRLANHAREIIVEIAEDRALHVSEQFSGVMIRLRHKNKTIEDVVET</sequence>
<dbReference type="Proteomes" id="UP000265618">
    <property type="component" value="Unassembled WGS sequence"/>
</dbReference>
<evidence type="ECO:0000256" key="1">
    <source>
        <dbReference type="SAM" id="MobiDB-lite"/>
    </source>
</evidence>